<feature type="chain" id="PRO_5018331218" description="DUF4878 domain-containing protein" evidence="1">
    <location>
        <begin position="28"/>
        <end position="140"/>
    </location>
</feature>
<keyword evidence="3" id="KW-1185">Reference proteome</keyword>
<dbReference type="RefSeq" id="WP_125566153.1">
    <property type="nucleotide sequence ID" value="NZ_AP019307.1"/>
</dbReference>
<organism evidence="2 3">
    <name type="scientific">Nocardioides baekrokdamisoli</name>
    <dbReference type="NCBI Taxonomy" id="1804624"/>
    <lineage>
        <taxon>Bacteria</taxon>
        <taxon>Bacillati</taxon>
        <taxon>Actinomycetota</taxon>
        <taxon>Actinomycetes</taxon>
        <taxon>Propionibacteriales</taxon>
        <taxon>Nocardioidaceae</taxon>
        <taxon>Nocardioides</taxon>
    </lineage>
</organism>
<dbReference type="PROSITE" id="PS51257">
    <property type="entry name" value="PROKAR_LIPOPROTEIN"/>
    <property type="match status" value="1"/>
</dbReference>
<reference evidence="2 3" key="1">
    <citation type="submission" date="2018-11" db="EMBL/GenBank/DDBJ databases">
        <title>Complete genome sequence of Nocardioides baekrokdamisoli strain KCTC 39748.</title>
        <authorList>
            <person name="Kang S.W."/>
            <person name="Lee K.C."/>
            <person name="Kim K.K."/>
            <person name="Kim J.S."/>
            <person name="Kim D.S."/>
            <person name="Ko S.H."/>
            <person name="Yang S.H."/>
            <person name="Shin Y.K."/>
            <person name="Lee J.S."/>
        </authorList>
    </citation>
    <scope>NUCLEOTIDE SEQUENCE [LARGE SCALE GENOMIC DNA]</scope>
    <source>
        <strain evidence="2 3">KCTC 39748</strain>
    </source>
</reference>
<proteinExistence type="predicted"/>
<dbReference type="AlphaFoldDB" id="A0A3G9IZA7"/>
<feature type="signal peptide" evidence="1">
    <location>
        <begin position="1"/>
        <end position="27"/>
    </location>
</feature>
<keyword evidence="1" id="KW-0732">Signal</keyword>
<sequence length="140" mass="14305">MSLPRPLAYALAPLLLAGLVACGSSKAAPSVKDAALAFQTALLNDDPAGACSHIDPAFVTAQIAKAGPLLKGKDCTTLFTTVLTLAKSTGQPIRPAKDITVLSQTSDTASVRITDATGNVQISTWKLENGGWKVTATGAN</sequence>
<accession>A0A3G9IZA7</accession>
<evidence type="ECO:0000313" key="3">
    <source>
        <dbReference type="Proteomes" id="UP000271573"/>
    </source>
</evidence>
<dbReference type="EMBL" id="AP019307">
    <property type="protein sequence ID" value="BBH16039.1"/>
    <property type="molecule type" value="Genomic_DNA"/>
</dbReference>
<evidence type="ECO:0000256" key="1">
    <source>
        <dbReference type="SAM" id="SignalP"/>
    </source>
</evidence>
<evidence type="ECO:0008006" key="4">
    <source>
        <dbReference type="Google" id="ProtNLM"/>
    </source>
</evidence>
<name>A0A3G9IZA7_9ACTN</name>
<evidence type="ECO:0000313" key="2">
    <source>
        <dbReference type="EMBL" id="BBH16039.1"/>
    </source>
</evidence>
<protein>
    <recommendedName>
        <fullName evidence="4">DUF4878 domain-containing protein</fullName>
    </recommendedName>
</protein>
<dbReference type="Proteomes" id="UP000271573">
    <property type="component" value="Chromosome"/>
</dbReference>
<dbReference type="KEGG" id="nbe:Back2_03260"/>
<gene>
    <name evidence="2" type="ORF">Back2_03260</name>
</gene>